<proteinExistence type="predicted"/>
<protein>
    <submittedName>
        <fullName evidence="1">Putative phage baseplate assembly protein</fullName>
    </submittedName>
</protein>
<organism evidence="1 2">
    <name type="scientific">Nonomuraea polychroma</name>
    <dbReference type="NCBI Taxonomy" id="46176"/>
    <lineage>
        <taxon>Bacteria</taxon>
        <taxon>Bacillati</taxon>
        <taxon>Actinomycetota</taxon>
        <taxon>Actinomycetes</taxon>
        <taxon>Streptosporangiales</taxon>
        <taxon>Streptosporangiaceae</taxon>
        <taxon>Nonomuraea</taxon>
    </lineage>
</organism>
<keyword evidence="2" id="KW-1185">Reference proteome</keyword>
<reference evidence="1 2" key="1">
    <citation type="submission" date="2019-01" db="EMBL/GenBank/DDBJ databases">
        <title>Sequencing the genomes of 1000 actinobacteria strains.</title>
        <authorList>
            <person name="Klenk H.-P."/>
        </authorList>
    </citation>
    <scope>NUCLEOTIDE SEQUENCE [LARGE SCALE GENOMIC DNA]</scope>
    <source>
        <strain evidence="1 2">DSM 43925</strain>
    </source>
</reference>
<dbReference type="InterPro" id="IPR011749">
    <property type="entry name" value="CHP02243"/>
</dbReference>
<sequence>MPLPAPNLDDRRFQDLVDEAKRLVQQRCPEWTDHNVSDPGVTLIETFAFMVDQLLYRLNRVTDLHYLRYLELIGVRLFPPTAARCDVTFTLSAAREQDVVVPQGTQVSTAPKEGQEPIVFTTESELVVRPSSLRRLLTAGPVAEPVDRTEDLLSGSTVDCFSAKPEPGDAMYLGLPDAVPGCTLLVRVECTVAGAGVDPRDPPLEWQAWTAEGWLACDVERDTTGGLSREGEVLLHVPAGHAGSILAGQRAGWIRCLTTPARPGQPFYTASPRLEAVRVCTVGGTVAACHADFVRDEVLGSAEGVPGQRLAVQRTPMVAGAGPLAVEVDGQEWTEVSSFAESGPEDRHVVVDRVAGEVLFGPAIRQQDGTLRHYGAVPRKDAVIRVPLYRTGGGRRGNVSRGVLTVQRDPVPFVSTVTNRRPASGGVDAESVDDAAVRGPLVLRTRDRAVTVEDYEQLAREAAPDAARVRCVPVSSPGEAVRVLLVPSVPEPREMRFEELKPPPELLARVTAFLDERRCVGARVVVEPPFYQGITVVAKLRTRGPREPLRARALAALNAYLNPLIGGPNGDGWPFGRPVQTGEVFAVLQQLPGVELVDEVHLFKADPVSGDRGTAVPRIDLARNGLVFSYNHQVKVTT</sequence>
<accession>A0A438LZT2</accession>
<dbReference type="EMBL" id="SAUN01000001">
    <property type="protein sequence ID" value="RVX38992.1"/>
    <property type="molecule type" value="Genomic_DNA"/>
</dbReference>
<dbReference type="AlphaFoldDB" id="A0A438LZT2"/>
<dbReference type="OrthoDB" id="9027184at2"/>
<dbReference type="NCBIfam" id="TIGR02243">
    <property type="entry name" value="putative baseplate assembly protein"/>
    <property type="match status" value="1"/>
</dbReference>
<dbReference type="RefSeq" id="WP_127931547.1">
    <property type="nucleotide sequence ID" value="NZ_SAUN01000001.1"/>
</dbReference>
<name>A0A438LZT2_9ACTN</name>
<evidence type="ECO:0000313" key="2">
    <source>
        <dbReference type="Proteomes" id="UP000284824"/>
    </source>
</evidence>
<gene>
    <name evidence="1" type="ORF">EDD27_1324</name>
</gene>
<evidence type="ECO:0000313" key="1">
    <source>
        <dbReference type="EMBL" id="RVX38992.1"/>
    </source>
</evidence>
<dbReference type="Proteomes" id="UP000284824">
    <property type="component" value="Unassembled WGS sequence"/>
</dbReference>
<comment type="caution">
    <text evidence="1">The sequence shown here is derived from an EMBL/GenBank/DDBJ whole genome shotgun (WGS) entry which is preliminary data.</text>
</comment>